<dbReference type="InterPro" id="IPR036969">
    <property type="entry name" value="Citrate_synthase_sf"/>
</dbReference>
<dbReference type="SUPFAM" id="SSF48256">
    <property type="entry name" value="Citrate synthase"/>
    <property type="match status" value="1"/>
</dbReference>
<dbReference type="InterPro" id="IPR016142">
    <property type="entry name" value="Citrate_synth-like_lrg_a-sub"/>
</dbReference>
<dbReference type="RefSeq" id="WP_092057381.1">
    <property type="nucleotide sequence ID" value="NZ_FOJJ01000034.1"/>
</dbReference>
<proteinExistence type="predicted"/>
<name>A0A550JGK2_9BACT</name>
<reference evidence="1 2" key="1">
    <citation type="submission" date="2019-07" db="EMBL/GenBank/DDBJ databases">
        <title>Insights of Desulfuromonas acetexigens electromicrobiology.</title>
        <authorList>
            <person name="Katuri K."/>
            <person name="Sapireddy V."/>
            <person name="Shaw D.R."/>
            <person name="Saikaly P."/>
        </authorList>
    </citation>
    <scope>NUCLEOTIDE SEQUENCE [LARGE SCALE GENOMIC DNA]</scope>
    <source>
        <strain evidence="1 2">2873</strain>
    </source>
</reference>
<dbReference type="Gene3D" id="1.10.580.10">
    <property type="entry name" value="Citrate Synthase, domain 1"/>
    <property type="match status" value="1"/>
</dbReference>
<protein>
    <submittedName>
        <fullName evidence="1">Citrate synthase</fullName>
    </submittedName>
</protein>
<keyword evidence="2" id="KW-1185">Reference proteome</keyword>
<evidence type="ECO:0000313" key="1">
    <source>
        <dbReference type="EMBL" id="TRO82332.1"/>
    </source>
</evidence>
<dbReference type="Proteomes" id="UP000317155">
    <property type="component" value="Unassembled WGS sequence"/>
</dbReference>
<accession>A0A550JGK2</accession>
<sequence>METTHVHVRRRDETFAQRSVTKIWEEVPSAENPYLPEQLRCHGYELSELMAKRSFVDVLYLLFQGELPSPEKAELLEQVMIALINPGPRHPATRAAMCAGVGKTETSQILPVAMTLLGGNHLGGGEVEEAMRFLRKEVKNDPSRTALDLLATACPPSDGDWHPAPGFGSRFGGVDRIAGQMTERLSRLPGAGRCLKWAVGFSAALTPHGLGILAPGMAAAAFADLGFQPRVGPGLFQLLNAPGTLAHGTEMANKPLTAMPFVKDEDYVIER</sequence>
<gene>
    <name evidence="1" type="ORF">FL622_07070</name>
</gene>
<dbReference type="GO" id="GO:0046912">
    <property type="term" value="F:acyltransferase activity, acyl groups converted into alkyl on transfer"/>
    <property type="evidence" value="ECO:0007669"/>
    <property type="project" value="InterPro"/>
</dbReference>
<comment type="caution">
    <text evidence="1">The sequence shown here is derived from an EMBL/GenBank/DDBJ whole genome shotgun (WGS) entry which is preliminary data.</text>
</comment>
<dbReference type="AlphaFoldDB" id="A0A550JGK2"/>
<dbReference type="OrthoDB" id="3284791at2"/>
<evidence type="ECO:0000313" key="2">
    <source>
        <dbReference type="Proteomes" id="UP000317155"/>
    </source>
</evidence>
<organism evidence="1 2">
    <name type="scientific">Trichloromonas acetexigens</name>
    <dbReference type="NCBI Taxonomy" id="38815"/>
    <lineage>
        <taxon>Bacteria</taxon>
        <taxon>Pseudomonadati</taxon>
        <taxon>Thermodesulfobacteriota</taxon>
        <taxon>Desulfuromonadia</taxon>
        <taxon>Desulfuromonadales</taxon>
        <taxon>Trichloromonadaceae</taxon>
        <taxon>Trichloromonas</taxon>
    </lineage>
</organism>
<dbReference type="EMBL" id="VJVV01000004">
    <property type="protein sequence ID" value="TRO82332.1"/>
    <property type="molecule type" value="Genomic_DNA"/>
</dbReference>